<evidence type="ECO:0000256" key="1">
    <source>
        <dbReference type="PIRSR" id="PIRSR001359-1"/>
    </source>
</evidence>
<keyword evidence="5" id="KW-1185">Reference proteome</keyword>
<dbReference type="PANTHER" id="PTHR30304:SF0">
    <property type="entry name" value="D-TAGATOSE-1,6-BISPHOSPHATE ALDOLASE SUBUNIT GATY-RELATED"/>
    <property type="match status" value="1"/>
</dbReference>
<dbReference type="InterPro" id="IPR050246">
    <property type="entry name" value="Class_II_FBP_aldolase"/>
</dbReference>
<feature type="binding site" evidence="3">
    <location>
        <position position="133"/>
    </location>
    <ligand>
        <name>Zn(2+)</name>
        <dbReference type="ChEBI" id="CHEBI:29105"/>
        <label>2</label>
    </ligand>
</feature>
<protein>
    <submittedName>
        <fullName evidence="4">Class II fructose-bisphosphate aldolase</fullName>
    </submittedName>
</protein>
<proteinExistence type="predicted"/>
<dbReference type="Pfam" id="PF01116">
    <property type="entry name" value="F_bP_aldolase"/>
    <property type="match status" value="1"/>
</dbReference>
<keyword evidence="3" id="KW-0479">Metal-binding</keyword>
<keyword evidence="3" id="KW-0862">Zinc</keyword>
<dbReference type="GO" id="GO:0016832">
    <property type="term" value="F:aldehyde-lyase activity"/>
    <property type="evidence" value="ECO:0007669"/>
    <property type="project" value="InterPro"/>
</dbReference>
<dbReference type="InterPro" id="IPR013785">
    <property type="entry name" value="Aldolase_TIM"/>
</dbReference>
<feature type="binding site" evidence="3">
    <location>
        <position position="176"/>
    </location>
    <ligand>
        <name>Zn(2+)</name>
        <dbReference type="ChEBI" id="CHEBI:29105"/>
        <label>1</label>
        <note>catalytic</note>
    </ligand>
</feature>
<feature type="binding site" evidence="3">
    <location>
        <position position="83"/>
    </location>
    <ligand>
        <name>Zn(2+)</name>
        <dbReference type="ChEBI" id="CHEBI:29105"/>
        <label>1</label>
        <note>catalytic</note>
    </ligand>
</feature>
<feature type="binding site" evidence="3">
    <location>
        <position position="206"/>
    </location>
    <ligand>
        <name>Zn(2+)</name>
        <dbReference type="ChEBI" id="CHEBI:29105"/>
        <label>1</label>
        <note>catalytic</note>
    </ligand>
</feature>
<dbReference type="Proteomes" id="UP000663801">
    <property type="component" value="Unassembled WGS sequence"/>
</dbReference>
<dbReference type="PIRSF" id="PIRSF001359">
    <property type="entry name" value="F_bP_aldolase_II"/>
    <property type="match status" value="1"/>
</dbReference>
<dbReference type="RefSeq" id="WP_205255241.1">
    <property type="nucleotide sequence ID" value="NZ_BAAAPV010000001.1"/>
</dbReference>
<feature type="active site" description="Proton donor" evidence="1">
    <location>
        <position position="82"/>
    </location>
</feature>
<dbReference type="Gene3D" id="3.20.20.70">
    <property type="entry name" value="Aldolase class I"/>
    <property type="match status" value="1"/>
</dbReference>
<comment type="caution">
    <text evidence="4">The sequence shown here is derived from an EMBL/GenBank/DDBJ whole genome shotgun (WGS) entry which is preliminary data.</text>
</comment>
<feature type="binding site" evidence="3">
    <location>
        <position position="103"/>
    </location>
    <ligand>
        <name>Zn(2+)</name>
        <dbReference type="ChEBI" id="CHEBI:29105"/>
        <label>2</label>
    </ligand>
</feature>
<evidence type="ECO:0000313" key="5">
    <source>
        <dbReference type="Proteomes" id="UP000663801"/>
    </source>
</evidence>
<feature type="binding site" evidence="2">
    <location>
        <begin position="228"/>
        <end position="231"/>
    </location>
    <ligand>
        <name>dihydroxyacetone phosphate</name>
        <dbReference type="ChEBI" id="CHEBI:57642"/>
    </ligand>
</feature>
<dbReference type="PANTHER" id="PTHR30304">
    <property type="entry name" value="D-TAGATOSE-1,6-BISPHOSPHATE ALDOLASE"/>
    <property type="match status" value="1"/>
</dbReference>
<dbReference type="SUPFAM" id="SSF51569">
    <property type="entry name" value="Aldolase"/>
    <property type="match status" value="1"/>
</dbReference>
<sequence length="288" mass="31249">MRDPQPLRWVEAARSGGYALGGFNMHNDETTQALLQAAEKADAPIFMQVGRAIIPHMGVKKAFELTVRNARETDALYAIHLDHGTWDEVLEAVRLGFDSIMFDAAHLPFEENIALTRRVVELCHDYGIPVEAELGKIPDVGAPVEWASYYTDVHEAERFVAETGVDLLAISAGVVHGVIPGLEQEPLAVDLIDRIRAVVPVPLVLHGISGVPDAEIKEAVAHGVHKMNGDTDLRHAFRAGLEDAWSQGDLQLEEVLDAGRVRMIDATVAKFEAMGSAGTATALKAAVR</sequence>
<dbReference type="InterPro" id="IPR000771">
    <property type="entry name" value="FBA_II"/>
</dbReference>
<name>A0A938YLG4_9ACTN</name>
<organism evidence="4 5">
    <name type="scientific">Nakamurella flavida</name>
    <dbReference type="NCBI Taxonomy" id="363630"/>
    <lineage>
        <taxon>Bacteria</taxon>
        <taxon>Bacillati</taxon>
        <taxon>Actinomycetota</taxon>
        <taxon>Actinomycetes</taxon>
        <taxon>Nakamurellales</taxon>
        <taxon>Nakamurellaceae</taxon>
        <taxon>Nakamurella</taxon>
    </lineage>
</organism>
<feature type="binding site" evidence="2">
    <location>
        <begin position="207"/>
        <end position="209"/>
    </location>
    <ligand>
        <name>dihydroxyacetone phosphate</name>
        <dbReference type="ChEBI" id="CHEBI:57642"/>
    </ligand>
</feature>
<accession>A0A938YLG4</accession>
<reference evidence="4" key="1">
    <citation type="submission" date="2021-01" db="EMBL/GenBank/DDBJ databases">
        <title>KCTC 19127 draft genome.</title>
        <authorList>
            <person name="An D."/>
        </authorList>
    </citation>
    <scope>NUCLEOTIDE SEQUENCE</scope>
    <source>
        <strain evidence="4">KCTC 19127</strain>
    </source>
</reference>
<comment type="cofactor">
    <cofactor evidence="3">
        <name>Zn(2+)</name>
        <dbReference type="ChEBI" id="CHEBI:29105"/>
    </cofactor>
    <text evidence="3">Binds 2 Zn(2+) ions per subunit. One is catalytic and the other provides a structural contribution.</text>
</comment>
<dbReference type="EMBL" id="JAERWL010000002">
    <property type="protein sequence ID" value="MBM9475090.1"/>
    <property type="molecule type" value="Genomic_DNA"/>
</dbReference>
<dbReference type="AlphaFoldDB" id="A0A938YLG4"/>
<evidence type="ECO:0000256" key="3">
    <source>
        <dbReference type="PIRSR" id="PIRSR001359-3"/>
    </source>
</evidence>
<evidence type="ECO:0000256" key="2">
    <source>
        <dbReference type="PIRSR" id="PIRSR001359-2"/>
    </source>
</evidence>
<evidence type="ECO:0000313" key="4">
    <source>
        <dbReference type="EMBL" id="MBM9475090.1"/>
    </source>
</evidence>
<dbReference type="GO" id="GO:0005975">
    <property type="term" value="P:carbohydrate metabolic process"/>
    <property type="evidence" value="ECO:0007669"/>
    <property type="project" value="InterPro"/>
</dbReference>
<gene>
    <name evidence="4" type="ORF">JL107_01400</name>
</gene>
<feature type="binding site" evidence="2">
    <location>
        <position position="177"/>
    </location>
    <ligand>
        <name>dihydroxyacetone phosphate</name>
        <dbReference type="ChEBI" id="CHEBI:57642"/>
    </ligand>
</feature>
<dbReference type="GO" id="GO:0008270">
    <property type="term" value="F:zinc ion binding"/>
    <property type="evidence" value="ECO:0007669"/>
    <property type="project" value="InterPro"/>
</dbReference>